<dbReference type="Gene3D" id="1.20.1270.10">
    <property type="match status" value="1"/>
</dbReference>
<evidence type="ECO:0000256" key="3">
    <source>
        <dbReference type="ARBA" id="ARBA00022840"/>
    </source>
</evidence>
<feature type="compositionally biased region" description="Polar residues" evidence="4">
    <location>
        <begin position="664"/>
        <end position="675"/>
    </location>
</feature>
<dbReference type="GO" id="GO:0005829">
    <property type="term" value="C:cytosol"/>
    <property type="evidence" value="ECO:0007669"/>
    <property type="project" value="TreeGrafter"/>
</dbReference>
<dbReference type="PRINTS" id="PR00301">
    <property type="entry name" value="HEATSHOCK70"/>
</dbReference>
<dbReference type="PANTHER" id="PTHR45639">
    <property type="entry name" value="HSC70CB, ISOFORM G-RELATED"/>
    <property type="match status" value="1"/>
</dbReference>
<sequence>MAVVGVDFGSLHSKIGVARHRGIDIITNEVSNRATPSLVAFGPKQRSIGEAAKTQETSNFRNTIGSLKRLVGRTLNDSDVQNIEKKFINASLVDVQGSVGVEVRYIGEKQTFSATQLLKTGVTDIVIAVPGWYTDIQRRAVLDAAAIAGLNVLRLINDTTAAALGYGITKSDLPEPESPRHVVFVDVGHSSLSVSVVAFSKGQLTVKSTAYDRNLGGRDIDYALVKHFSEEFKGKYKIDVLSNPKGTFRLAAGCERLKKYEGLIASVLDRIPAPLQRALEDSELTLDQIDAVELIGGSTRIPAVRARIQSVFPGKVLSTTLNQDEAVARGATFACAMLSPVFRVRDFRFTDIATGSPDSPEEDTELLVFPRGNALPSSKVLSFYKKEPFTVEAVYAEPSLLPGNINPWIRQLKTRLNANGLLSFEAAFIDELVEKEEAMDVDAAPDAPPKKKKVKHDVPLDKSIVESLKEQEAQMHASDKLVMDTEDRKNALEEYVYDTRGKLDDRYAHFVKPEEKEKLLVALQEAEDWLYTEEGEDATKSAYVARLDALKVLGDPITFRWRESEERVRAITQLRETLNSYMSQATSTDDKFSHIEEKDKQAVVEKVATIQKWLEDQIVRQTERPKNVDPVLTSAEISKKRDEVIYFATPILTKPKPKPPVVPSSGTGTPKSGNETPAEEPPKKEAPSEPSEMDVD</sequence>
<feature type="region of interest" description="Disordered" evidence="4">
    <location>
        <begin position="648"/>
        <end position="696"/>
    </location>
</feature>
<evidence type="ECO:0000256" key="4">
    <source>
        <dbReference type="SAM" id="MobiDB-lite"/>
    </source>
</evidence>
<dbReference type="SUPFAM" id="SSF53067">
    <property type="entry name" value="Actin-like ATPase domain"/>
    <property type="match status" value="2"/>
</dbReference>
<dbReference type="SUPFAM" id="SSF100934">
    <property type="entry name" value="Heat shock protein 70kD (HSP70), C-terminal subdomain"/>
    <property type="match status" value="2"/>
</dbReference>
<dbReference type="PROSITE" id="PS01036">
    <property type="entry name" value="HSP70_3"/>
    <property type="match status" value="1"/>
</dbReference>
<dbReference type="PROSITE" id="PS00329">
    <property type="entry name" value="HSP70_2"/>
    <property type="match status" value="1"/>
</dbReference>
<keyword evidence="3" id="KW-0067">ATP-binding</keyword>
<dbReference type="Gene3D" id="2.60.34.10">
    <property type="entry name" value="Substrate Binding Domain Of DNAk, Chain A, domain 1"/>
    <property type="match status" value="1"/>
</dbReference>
<reference evidence="5" key="1">
    <citation type="submission" date="2023-06" db="EMBL/GenBank/DDBJ databases">
        <authorList>
            <consortium name="Lawrence Berkeley National Laboratory"/>
            <person name="Ahrendt S."/>
            <person name="Sahu N."/>
            <person name="Indic B."/>
            <person name="Wong-Bajracharya J."/>
            <person name="Merenyi Z."/>
            <person name="Ke H.-M."/>
            <person name="Monk M."/>
            <person name="Kocsube S."/>
            <person name="Drula E."/>
            <person name="Lipzen A."/>
            <person name="Balint B."/>
            <person name="Henrissat B."/>
            <person name="Andreopoulos B."/>
            <person name="Martin F.M."/>
            <person name="Harder C.B."/>
            <person name="Rigling D."/>
            <person name="Ford K.L."/>
            <person name="Foster G.D."/>
            <person name="Pangilinan J."/>
            <person name="Papanicolaou A."/>
            <person name="Barry K."/>
            <person name="LaButti K."/>
            <person name="Viragh M."/>
            <person name="Koriabine M."/>
            <person name="Yan M."/>
            <person name="Riley R."/>
            <person name="Champramary S."/>
            <person name="Plett K.L."/>
            <person name="Tsai I.J."/>
            <person name="Slot J."/>
            <person name="Sipos G."/>
            <person name="Plett J."/>
            <person name="Nagy L.G."/>
            <person name="Grigoriev I.V."/>
        </authorList>
    </citation>
    <scope>NUCLEOTIDE SEQUENCE</scope>
    <source>
        <strain evidence="5">FPL87.14</strain>
    </source>
</reference>
<dbReference type="InterPro" id="IPR018181">
    <property type="entry name" value="Heat_shock_70_CS"/>
</dbReference>
<dbReference type="InterPro" id="IPR043129">
    <property type="entry name" value="ATPase_NBD"/>
</dbReference>
<evidence type="ECO:0000256" key="2">
    <source>
        <dbReference type="ARBA" id="ARBA00022741"/>
    </source>
</evidence>
<dbReference type="GO" id="GO:0140662">
    <property type="term" value="F:ATP-dependent protein folding chaperone"/>
    <property type="evidence" value="ECO:0007669"/>
    <property type="project" value="InterPro"/>
</dbReference>
<dbReference type="Proteomes" id="UP001175226">
    <property type="component" value="Unassembled WGS sequence"/>
</dbReference>
<dbReference type="InterPro" id="IPR029048">
    <property type="entry name" value="HSP70_C_sf"/>
</dbReference>
<dbReference type="SUPFAM" id="SSF100920">
    <property type="entry name" value="Heat shock protein 70kD (HSP70), peptide-binding domain"/>
    <property type="match status" value="1"/>
</dbReference>
<keyword evidence="2" id="KW-0547">Nucleotide-binding</keyword>
<dbReference type="Gene3D" id="3.90.640.10">
    <property type="entry name" value="Actin, Chain A, domain 4"/>
    <property type="match status" value="1"/>
</dbReference>
<dbReference type="GO" id="GO:0005634">
    <property type="term" value="C:nucleus"/>
    <property type="evidence" value="ECO:0007669"/>
    <property type="project" value="TreeGrafter"/>
</dbReference>
<name>A0AA39JXV0_9AGAR</name>
<dbReference type="GO" id="GO:0005524">
    <property type="term" value="F:ATP binding"/>
    <property type="evidence" value="ECO:0007669"/>
    <property type="project" value="UniProtKB-KW"/>
</dbReference>
<dbReference type="PANTHER" id="PTHR45639:SF4">
    <property type="entry name" value="HSC70CB, ISOFORM G"/>
    <property type="match status" value="1"/>
</dbReference>
<keyword evidence="6" id="KW-1185">Reference proteome</keyword>
<protein>
    <submittedName>
        <fullName evidence="5">Hsp70 protein-domain-containing protein</fullName>
    </submittedName>
</protein>
<dbReference type="InterPro" id="IPR029047">
    <property type="entry name" value="HSP70_peptide-bd_sf"/>
</dbReference>
<proteinExistence type="inferred from homology"/>
<dbReference type="Gene3D" id="3.30.420.40">
    <property type="match status" value="2"/>
</dbReference>
<dbReference type="FunFam" id="3.30.420.40:FF:000171">
    <property type="entry name" value="Heat shock 70 kDa protein 4"/>
    <property type="match status" value="2"/>
</dbReference>
<comment type="caution">
    <text evidence="5">The sequence shown here is derived from an EMBL/GenBank/DDBJ whole genome shotgun (WGS) entry which is preliminary data.</text>
</comment>
<gene>
    <name evidence="5" type="ORF">EV421DRAFT_1783317</name>
</gene>
<comment type="similarity">
    <text evidence="1">Belongs to the heat shock protein 70 family.</text>
</comment>
<dbReference type="AlphaFoldDB" id="A0AA39JXV0"/>
<dbReference type="FunFam" id="1.20.1270.10:FF:000002">
    <property type="entry name" value="Heat shock 70 kDa protein 4"/>
    <property type="match status" value="1"/>
</dbReference>
<dbReference type="InterPro" id="IPR013126">
    <property type="entry name" value="Hsp_70_fam"/>
</dbReference>
<dbReference type="Pfam" id="PF00012">
    <property type="entry name" value="HSP70"/>
    <property type="match status" value="1"/>
</dbReference>
<evidence type="ECO:0000256" key="1">
    <source>
        <dbReference type="ARBA" id="ARBA00007381"/>
    </source>
</evidence>
<organism evidence="5 6">
    <name type="scientific">Armillaria borealis</name>
    <dbReference type="NCBI Taxonomy" id="47425"/>
    <lineage>
        <taxon>Eukaryota</taxon>
        <taxon>Fungi</taxon>
        <taxon>Dikarya</taxon>
        <taxon>Basidiomycota</taxon>
        <taxon>Agaricomycotina</taxon>
        <taxon>Agaricomycetes</taxon>
        <taxon>Agaricomycetidae</taxon>
        <taxon>Agaricales</taxon>
        <taxon>Marasmiineae</taxon>
        <taxon>Physalacriaceae</taxon>
        <taxon>Armillaria</taxon>
    </lineage>
</organism>
<evidence type="ECO:0000313" key="5">
    <source>
        <dbReference type="EMBL" id="KAK0448603.1"/>
    </source>
</evidence>
<dbReference type="EMBL" id="JAUEPT010000009">
    <property type="protein sequence ID" value="KAK0448603.1"/>
    <property type="molecule type" value="Genomic_DNA"/>
</dbReference>
<evidence type="ECO:0000313" key="6">
    <source>
        <dbReference type="Proteomes" id="UP001175226"/>
    </source>
</evidence>
<accession>A0AA39JXV0</accession>